<feature type="signal peptide" evidence="7">
    <location>
        <begin position="1"/>
        <end position="19"/>
    </location>
</feature>
<gene>
    <name evidence="8" type="ORF">APLA_LOCUS12784</name>
</gene>
<dbReference type="EC" id="3.4.16.-" evidence="7"/>
<dbReference type="AlphaFoldDB" id="A0A8S1AVN7"/>
<accession>A0A8S1AVN7</accession>
<evidence type="ECO:0000256" key="1">
    <source>
        <dbReference type="ARBA" id="ARBA00009431"/>
    </source>
</evidence>
<dbReference type="GO" id="GO:0006508">
    <property type="term" value="P:proteolysis"/>
    <property type="evidence" value="ECO:0007669"/>
    <property type="project" value="UniProtKB-KW"/>
</dbReference>
<dbReference type="InterPro" id="IPR029058">
    <property type="entry name" value="AB_hydrolase_fold"/>
</dbReference>
<name>A0A8S1AVN7_ARCPL</name>
<feature type="chain" id="PRO_5035959509" description="Carboxypeptidase" evidence="7">
    <location>
        <begin position="20"/>
        <end position="451"/>
    </location>
</feature>
<evidence type="ECO:0000313" key="8">
    <source>
        <dbReference type="EMBL" id="CAB3249291.1"/>
    </source>
</evidence>
<evidence type="ECO:0000313" key="9">
    <source>
        <dbReference type="Proteomes" id="UP000494256"/>
    </source>
</evidence>
<evidence type="ECO:0000256" key="5">
    <source>
        <dbReference type="ARBA" id="ARBA00022801"/>
    </source>
</evidence>
<dbReference type="EMBL" id="CADEBD010000344">
    <property type="protein sequence ID" value="CAB3249291.1"/>
    <property type="molecule type" value="Genomic_DNA"/>
</dbReference>
<evidence type="ECO:0000256" key="2">
    <source>
        <dbReference type="ARBA" id="ARBA00022645"/>
    </source>
</evidence>
<keyword evidence="3 7" id="KW-0645">Protease</keyword>
<dbReference type="InterPro" id="IPR018202">
    <property type="entry name" value="Ser_caboxypep_ser_AS"/>
</dbReference>
<protein>
    <recommendedName>
        <fullName evidence="7">Carboxypeptidase</fullName>
        <ecNumber evidence="7">3.4.16.-</ecNumber>
    </recommendedName>
</protein>
<organism evidence="8 9">
    <name type="scientific">Arctia plantaginis</name>
    <name type="common">Wood tiger moth</name>
    <name type="synonym">Phalaena plantaginis</name>
    <dbReference type="NCBI Taxonomy" id="874455"/>
    <lineage>
        <taxon>Eukaryota</taxon>
        <taxon>Metazoa</taxon>
        <taxon>Ecdysozoa</taxon>
        <taxon>Arthropoda</taxon>
        <taxon>Hexapoda</taxon>
        <taxon>Insecta</taxon>
        <taxon>Pterygota</taxon>
        <taxon>Neoptera</taxon>
        <taxon>Endopterygota</taxon>
        <taxon>Lepidoptera</taxon>
        <taxon>Glossata</taxon>
        <taxon>Ditrysia</taxon>
        <taxon>Noctuoidea</taxon>
        <taxon>Erebidae</taxon>
        <taxon>Arctiinae</taxon>
        <taxon>Arctia</taxon>
    </lineage>
</organism>
<comment type="similarity">
    <text evidence="1 7">Belongs to the peptidase S10 family.</text>
</comment>
<keyword evidence="2 7" id="KW-0121">Carboxypeptidase</keyword>
<keyword evidence="4 7" id="KW-0732">Signal</keyword>
<dbReference type="InterPro" id="IPR001563">
    <property type="entry name" value="Peptidase_S10"/>
</dbReference>
<evidence type="ECO:0000256" key="7">
    <source>
        <dbReference type="RuleBase" id="RU361156"/>
    </source>
</evidence>
<dbReference type="PROSITE" id="PS00131">
    <property type="entry name" value="CARBOXYPEPT_SER_SER"/>
    <property type="match status" value="1"/>
</dbReference>
<dbReference type="PANTHER" id="PTHR11802:SF472">
    <property type="entry name" value="SERINE CARBOXYPEPTIDASE CPVL-RELATED"/>
    <property type="match status" value="1"/>
</dbReference>
<dbReference type="InterPro" id="IPR033124">
    <property type="entry name" value="Ser_caboxypep_his_AS"/>
</dbReference>
<evidence type="ECO:0000256" key="3">
    <source>
        <dbReference type="ARBA" id="ARBA00022670"/>
    </source>
</evidence>
<comment type="caution">
    <text evidence="8">The sequence shown here is derived from an EMBL/GenBank/DDBJ whole genome shotgun (WGS) entry which is preliminary data.</text>
</comment>
<dbReference type="PRINTS" id="PR00724">
    <property type="entry name" value="CRBOXYPTASEC"/>
</dbReference>
<keyword evidence="6" id="KW-0325">Glycoprotein</keyword>
<dbReference type="PANTHER" id="PTHR11802">
    <property type="entry name" value="SERINE PROTEASE FAMILY S10 SERINE CARBOXYPEPTIDASE"/>
    <property type="match status" value="1"/>
</dbReference>
<dbReference type="Proteomes" id="UP000494256">
    <property type="component" value="Unassembled WGS sequence"/>
</dbReference>
<proteinExistence type="inferred from homology"/>
<sequence length="451" mass="51227">MLLQVYVILLLSFSATTLCKFLPKDDPQAGPLILTPYIENGQIEEARNLSKVDPLAAAGLNSHAAYFTVNKTNKWHLFFWYFPAQEVPLDSTPLIIWLQGGPGGSSLFGLFEEIGPLQIRDGNVERTPISWGQNYSLLFIDNPVGTGFSFTENPEEYATNEDMVGECLLSFLQQFLQVFPDLRKAPLFIAGESYAGKYIPAFGHYIHNNKNDSMPINLKGLAIGDGWTDPPTLLHYSEFALQVGLVDPEQANKIHQLEEDARNCWNQHDMDCFASNAKQAYSTLMEHAKVNDYNYVKDSDEDIEDKDFVRYLNIPKIQDSLHVKRMKYSASNDIVYEYLAQSDLYHTVKPWLEELLEYYGVMCYSGQLDLIVAYALSVHTYQSLKWSGQQAYLDAERTPMHDETNPSKVNSYVKASGNFMDVMVRNAGHMVPTDQPRAAKQIIDMFINKFK</sequence>
<dbReference type="SUPFAM" id="SSF53474">
    <property type="entry name" value="alpha/beta-Hydrolases"/>
    <property type="match status" value="1"/>
</dbReference>
<dbReference type="OrthoDB" id="8194222at2759"/>
<dbReference type="Gene3D" id="3.40.50.1820">
    <property type="entry name" value="alpha/beta hydrolase"/>
    <property type="match status" value="1"/>
</dbReference>
<dbReference type="GO" id="GO:0004185">
    <property type="term" value="F:serine-type carboxypeptidase activity"/>
    <property type="evidence" value="ECO:0007669"/>
    <property type="project" value="UniProtKB-UniRule"/>
</dbReference>
<evidence type="ECO:0000256" key="4">
    <source>
        <dbReference type="ARBA" id="ARBA00022729"/>
    </source>
</evidence>
<keyword evidence="5 7" id="KW-0378">Hydrolase</keyword>
<evidence type="ECO:0000256" key="6">
    <source>
        <dbReference type="ARBA" id="ARBA00023180"/>
    </source>
</evidence>
<reference evidence="8 9" key="1">
    <citation type="submission" date="2020-04" db="EMBL/GenBank/DDBJ databases">
        <authorList>
            <person name="Wallbank WR R."/>
            <person name="Pardo Diaz C."/>
            <person name="Kozak K."/>
            <person name="Martin S."/>
            <person name="Jiggins C."/>
            <person name="Moest M."/>
            <person name="Warren A I."/>
            <person name="Byers J.R.P. K."/>
            <person name="Montejo-Kovacevich G."/>
            <person name="Yen C E."/>
        </authorList>
    </citation>
    <scope>NUCLEOTIDE SEQUENCE [LARGE SCALE GENOMIC DNA]</scope>
</reference>
<dbReference type="Pfam" id="PF00450">
    <property type="entry name" value="Peptidase_S10"/>
    <property type="match status" value="1"/>
</dbReference>
<dbReference type="PROSITE" id="PS00560">
    <property type="entry name" value="CARBOXYPEPT_SER_HIS"/>
    <property type="match status" value="1"/>
</dbReference>